<dbReference type="Gramene" id="KFK24909">
    <property type="protein sequence ID" value="KFK24909"/>
    <property type="gene ID" value="AALP_AA8G040800"/>
</dbReference>
<feature type="region of interest" description="Disordered" evidence="2">
    <location>
        <begin position="80"/>
        <end position="100"/>
    </location>
</feature>
<dbReference type="OMA" id="FNNTCIQ"/>
<dbReference type="CDD" id="cd12565">
    <property type="entry name" value="RRM1_MRD1"/>
    <property type="match status" value="1"/>
</dbReference>
<dbReference type="AlphaFoldDB" id="A0A087G4V7"/>
<evidence type="ECO:0000256" key="1">
    <source>
        <dbReference type="PROSITE-ProRule" id="PRU00176"/>
    </source>
</evidence>
<evidence type="ECO:0000256" key="2">
    <source>
        <dbReference type="SAM" id="MobiDB-lite"/>
    </source>
</evidence>
<feature type="non-terminal residue" evidence="4">
    <location>
        <position position="1"/>
    </location>
</feature>
<dbReference type="InterPro" id="IPR035979">
    <property type="entry name" value="RBD_domain_sf"/>
</dbReference>
<dbReference type="InterPro" id="IPR000504">
    <property type="entry name" value="RRM_dom"/>
</dbReference>
<name>A0A087G4V7_ARAAL</name>
<dbReference type="CDD" id="cd12320">
    <property type="entry name" value="RRM6_RBM19_RRM5_MRD1"/>
    <property type="match status" value="1"/>
</dbReference>
<dbReference type="InterPro" id="IPR050441">
    <property type="entry name" value="RBM"/>
</dbReference>
<dbReference type="PROSITE" id="PS50102">
    <property type="entry name" value="RRM"/>
    <property type="match status" value="5"/>
</dbReference>
<feature type="compositionally biased region" description="Basic and acidic residues" evidence="2">
    <location>
        <begin position="83"/>
        <end position="93"/>
    </location>
</feature>
<dbReference type="PANTHER" id="PTHR48034">
    <property type="entry name" value="TRANSFORMER-2 SEX-DETERMINING PROTEIN-RELATED"/>
    <property type="match status" value="1"/>
</dbReference>
<dbReference type="GO" id="GO:0003723">
    <property type="term" value="F:RNA binding"/>
    <property type="evidence" value="ECO:0007669"/>
    <property type="project" value="UniProtKB-UniRule"/>
</dbReference>
<feature type="domain" description="RRM" evidence="3">
    <location>
        <begin position="424"/>
        <end position="496"/>
    </location>
</feature>
<feature type="domain" description="RRM" evidence="3">
    <location>
        <begin position="231"/>
        <end position="309"/>
    </location>
</feature>
<organism evidence="4 5">
    <name type="scientific">Arabis alpina</name>
    <name type="common">Alpine rock-cress</name>
    <dbReference type="NCBI Taxonomy" id="50452"/>
    <lineage>
        <taxon>Eukaryota</taxon>
        <taxon>Viridiplantae</taxon>
        <taxon>Streptophyta</taxon>
        <taxon>Embryophyta</taxon>
        <taxon>Tracheophyta</taxon>
        <taxon>Spermatophyta</taxon>
        <taxon>Magnoliopsida</taxon>
        <taxon>eudicotyledons</taxon>
        <taxon>Gunneridae</taxon>
        <taxon>Pentapetalae</taxon>
        <taxon>rosids</taxon>
        <taxon>malvids</taxon>
        <taxon>Brassicales</taxon>
        <taxon>Brassicaceae</taxon>
        <taxon>Arabideae</taxon>
        <taxon>Arabis</taxon>
    </lineage>
</organism>
<proteinExistence type="predicted"/>
<dbReference type="EMBL" id="CM002876">
    <property type="protein sequence ID" value="KFK24909.1"/>
    <property type="molecule type" value="Genomic_DNA"/>
</dbReference>
<reference evidence="5" key="1">
    <citation type="journal article" date="2015" name="Nat. Plants">
        <title>Genome expansion of Arabis alpina linked with retrotransposition and reduced symmetric DNA methylation.</title>
        <authorList>
            <person name="Willing E.M."/>
            <person name="Rawat V."/>
            <person name="Mandakova T."/>
            <person name="Maumus F."/>
            <person name="James G.V."/>
            <person name="Nordstroem K.J."/>
            <person name="Becker C."/>
            <person name="Warthmann N."/>
            <person name="Chica C."/>
            <person name="Szarzynska B."/>
            <person name="Zytnicki M."/>
            <person name="Albani M.C."/>
            <person name="Kiefer C."/>
            <person name="Bergonzi S."/>
            <person name="Castaings L."/>
            <person name="Mateos J.L."/>
            <person name="Berns M.C."/>
            <person name="Bujdoso N."/>
            <person name="Piofczyk T."/>
            <person name="de Lorenzo L."/>
            <person name="Barrero-Sicilia C."/>
            <person name="Mateos I."/>
            <person name="Piednoel M."/>
            <person name="Hagmann J."/>
            <person name="Chen-Min-Tao R."/>
            <person name="Iglesias-Fernandez R."/>
            <person name="Schuster S.C."/>
            <person name="Alonso-Blanco C."/>
            <person name="Roudier F."/>
            <person name="Carbonero P."/>
            <person name="Paz-Ares J."/>
            <person name="Davis S.J."/>
            <person name="Pecinka A."/>
            <person name="Quesneville H."/>
            <person name="Colot V."/>
            <person name="Lysak M.A."/>
            <person name="Weigel D."/>
            <person name="Coupland G."/>
            <person name="Schneeberger K."/>
        </authorList>
    </citation>
    <scope>NUCLEOTIDE SEQUENCE [LARGE SCALE GENOMIC DNA]</scope>
    <source>
        <strain evidence="5">cv. Pajares</strain>
    </source>
</reference>
<dbReference type="Gene3D" id="3.30.70.330">
    <property type="match status" value="5"/>
</dbReference>
<dbReference type="Pfam" id="PF00076">
    <property type="entry name" value="RRM_1"/>
    <property type="match status" value="5"/>
</dbReference>
<keyword evidence="5" id="KW-1185">Reference proteome</keyword>
<dbReference type="SMART" id="SM00360">
    <property type="entry name" value="RRM"/>
    <property type="match status" value="5"/>
</dbReference>
<evidence type="ECO:0000313" key="5">
    <source>
        <dbReference type="Proteomes" id="UP000029120"/>
    </source>
</evidence>
<dbReference type="InterPro" id="IPR012677">
    <property type="entry name" value="Nucleotide-bd_a/b_plait_sf"/>
</dbReference>
<accession>A0A087G4V7</accession>
<dbReference type="FunFam" id="3.30.70.330:FF:000738">
    <property type="entry name" value="RNA-binding motif protein 19"/>
    <property type="match status" value="1"/>
</dbReference>
<protein>
    <recommendedName>
        <fullName evidence="3">RRM domain-containing protein</fullName>
    </recommendedName>
</protein>
<dbReference type="FunFam" id="3.30.70.330:FF:000442">
    <property type="entry name" value="Multiple RNA-binding domain-containing protein 1"/>
    <property type="match status" value="1"/>
</dbReference>
<keyword evidence="1" id="KW-0694">RNA-binding</keyword>
<dbReference type="Proteomes" id="UP000029120">
    <property type="component" value="Chromosome 8"/>
</dbReference>
<evidence type="ECO:0000313" key="4">
    <source>
        <dbReference type="EMBL" id="KFK24909.1"/>
    </source>
</evidence>
<gene>
    <name evidence="4" type="ordered locus">AALP_Aa8g040800</name>
</gene>
<dbReference type="OrthoDB" id="439639at2759"/>
<dbReference type="CDD" id="cd12317">
    <property type="entry name" value="RRM4_RBM19_RRM3_MRD1"/>
    <property type="match status" value="1"/>
</dbReference>
<sequence length="770" mass="87071">SRLYVKDLPKYVTEVRLRDVFSQKGEITDVQLKRSKDGKSRQFGYIGYRSEQEAQEALKYFNKSFIDTCRISIEIAYGVGDDNTPRPGKDNKNGAKPSCRILNNGYGKRDKRIKKELEVDEPALFQAFLDVTLRGKSKIWSNDMSIPPIAEVTSEEKVLAQLNNAKKRSSDTENSKKKKVVALSSDVSDVEYFKSKVKKNLSDSDSDSDDADVSGNEDGKMAQELKAIDTGRLIVLNLTYTTTEEEIMDRFSKFGEISEVHLVIDKETKRSKGFAFIHYLIPESASRAMKELDNKVFQGRLLSVLRADKQVAFPNKYDTCNLPKTFKKKREEQRKASEASGNSKAWNSLFIQPDTVLENMVRMYGVSKSELLDRESEDPAVRVALGEAKVIAETKEALAKAGVNVTSLEEFATGKCKKKIRSNHILLVKNLKFANTEKDLAQMFGKFGSLDKIILPPTKAMALVVFLESTEAKAAMKGLAYARNIDAPLYLEWAPEDILEPKTLSANDEKKSDVEENVVRRANLEQQFEIDLDITESNVLYIRNLSIKTSDESLKKHLTELMKKKQGKILSVKIIKHPKDGENRSNSYGFAEFDSVETATSVYRDLQRSVLDGHALILRFGENKRILRSCESKQSDTAGKGSDKDKPCTKLHVKNVAFEATKKELRQLFSPFGQVKGLRLPKRNISQFTGYAFVEFVTMQEATNAKKALSSTHFYGRRLVLEWANDDNSMKAIRARSGAKYMDQENNNLKKRKSPTVLDKSRFKVKRIAE</sequence>
<evidence type="ECO:0000259" key="3">
    <source>
        <dbReference type="PROSITE" id="PS50102"/>
    </source>
</evidence>
<dbReference type="SUPFAM" id="SSF54928">
    <property type="entry name" value="RNA-binding domain, RBD"/>
    <property type="match status" value="4"/>
</dbReference>
<dbReference type="eggNOG" id="KOG0110">
    <property type="taxonomic scope" value="Eukaryota"/>
</dbReference>
<feature type="domain" description="RRM" evidence="3">
    <location>
        <begin position="649"/>
        <end position="726"/>
    </location>
</feature>
<feature type="domain" description="RRM" evidence="3">
    <location>
        <begin position="538"/>
        <end position="623"/>
    </location>
</feature>
<feature type="domain" description="RRM" evidence="3">
    <location>
        <begin position="1"/>
        <end position="78"/>
    </location>
</feature>